<protein>
    <submittedName>
        <fullName evidence="1">Uncharacterized protein</fullName>
    </submittedName>
</protein>
<dbReference type="EMBL" id="CM046131">
    <property type="protein sequence ID" value="KAI8429411.1"/>
    <property type="molecule type" value="Genomic_DNA"/>
</dbReference>
<evidence type="ECO:0000313" key="2">
    <source>
        <dbReference type="Proteomes" id="UP001064048"/>
    </source>
</evidence>
<comment type="caution">
    <text evidence="1">The sequence shown here is derived from an EMBL/GenBank/DDBJ whole genome shotgun (WGS) entry which is preliminary data.</text>
</comment>
<keyword evidence="2" id="KW-1185">Reference proteome</keyword>
<reference evidence="1 2" key="1">
    <citation type="journal article" date="2022" name="Genome Biol. Evol.">
        <title>The Spruce Budworm Genome: Reconstructing the Evolutionary History of Antifreeze Proteins.</title>
        <authorList>
            <person name="Beliveau C."/>
            <person name="Gagne P."/>
            <person name="Picq S."/>
            <person name="Vernygora O."/>
            <person name="Keeling C.I."/>
            <person name="Pinkney K."/>
            <person name="Doucet D."/>
            <person name="Wen F."/>
            <person name="Johnston J.S."/>
            <person name="Maaroufi H."/>
            <person name="Boyle B."/>
            <person name="Laroche J."/>
            <person name="Dewar K."/>
            <person name="Juretic N."/>
            <person name="Blackburn G."/>
            <person name="Nisole A."/>
            <person name="Brunet B."/>
            <person name="Brandao M."/>
            <person name="Lumley L."/>
            <person name="Duan J."/>
            <person name="Quan G."/>
            <person name="Lucarotti C.J."/>
            <person name="Roe A.D."/>
            <person name="Sperling F.A.H."/>
            <person name="Levesque R.C."/>
            <person name="Cusson M."/>
        </authorList>
    </citation>
    <scope>NUCLEOTIDE SEQUENCE [LARGE SCALE GENOMIC DNA]</scope>
    <source>
        <strain evidence="1">Glfc:IPQL:Cfum</strain>
    </source>
</reference>
<accession>A0ACC0JZ47</accession>
<organism evidence="1 2">
    <name type="scientific">Choristoneura fumiferana</name>
    <name type="common">Spruce budworm moth</name>
    <name type="synonym">Archips fumiferana</name>
    <dbReference type="NCBI Taxonomy" id="7141"/>
    <lineage>
        <taxon>Eukaryota</taxon>
        <taxon>Metazoa</taxon>
        <taxon>Ecdysozoa</taxon>
        <taxon>Arthropoda</taxon>
        <taxon>Hexapoda</taxon>
        <taxon>Insecta</taxon>
        <taxon>Pterygota</taxon>
        <taxon>Neoptera</taxon>
        <taxon>Endopterygota</taxon>
        <taxon>Lepidoptera</taxon>
        <taxon>Glossata</taxon>
        <taxon>Ditrysia</taxon>
        <taxon>Tortricoidea</taxon>
        <taxon>Tortricidae</taxon>
        <taxon>Tortricinae</taxon>
        <taxon>Choristoneura</taxon>
    </lineage>
</organism>
<name>A0ACC0JZ47_CHOFU</name>
<proteinExistence type="predicted"/>
<dbReference type="Proteomes" id="UP001064048">
    <property type="component" value="Chromosome Z"/>
</dbReference>
<gene>
    <name evidence="1" type="ORF">MSG28_000054</name>
</gene>
<evidence type="ECO:0000313" key="1">
    <source>
        <dbReference type="EMBL" id="KAI8429411.1"/>
    </source>
</evidence>
<sequence length="696" mass="80368">MHKSDCSFLQSRHKYHKRHRKEEFDDVLNNLFNKKFQFRFDTEWKLPVADSWFTAPPWKVQELETLKSRLNFHKSQLNDFDIEEWSSHTRRRNPAGEVCWKIRCLVNPEFLTQAWTKFYECACSYNIIPNEAVTDGKMVSLHLCEAPGAFITSLNHYLKLNYEHIEWQWLANTLNPYYEGNSPSNMISDDRFMFHTLANWDFGEDNTGNLMDWTNSQAIVKNATALGKVMLVTGDGSIDCVQRPDAQEEVTSPLHYCEIVTALQALSEGGTLIFKLFTTFEHSTVSLLYLVNHMFKEVNLYKPVTSRQGNSEVYAVCLQYKGVASLEPFIPKLKMAYGTSLYENASLFTQEDVPDSFVKQIEECAYYFSSLQCQVINNNLQAYLMQNNIAFNIDVKKIRSVVAAEFIRQYDLRPLEYDQEVLKGVLHEENKINTNPRYHRGSFTERQLYSNMTLKGKCSSLDTFLKSDIMAMQIFIKETVRWKTFYEEESDIKLVFTYGTPLVAVNSTKFMFVPIFKLYQQIKAEGEFMEIVRHNPVDNMAVDVIEAKIMTLPDLNVKDNYDGYEKKCLSNLLEILKGMAVGESLQLNNYPLLTHFNVSVFYVLCKKCFEKIGFTSTNSLVLCNLVNVKGIQYLEEIERECEARGGASVVLNSLPVNVTNVGDFYSNVVQYNNTFYRNLCASYLSVIQRALSNTVD</sequence>